<evidence type="ECO:0000256" key="4">
    <source>
        <dbReference type="ARBA" id="ARBA00023125"/>
    </source>
</evidence>
<feature type="domain" description="RNA polymerase sigma factor 70 region 4 type 2" evidence="8">
    <location>
        <begin position="127"/>
        <end position="177"/>
    </location>
</feature>
<evidence type="ECO:0000259" key="7">
    <source>
        <dbReference type="Pfam" id="PF04542"/>
    </source>
</evidence>
<dbReference type="Gene3D" id="1.10.1740.10">
    <property type="match status" value="1"/>
</dbReference>
<organism evidence="9 10">
    <name type="scientific">Candidatus Woykebacteria bacterium GWB1_45_5</name>
    <dbReference type="NCBI Taxonomy" id="1802592"/>
    <lineage>
        <taxon>Bacteria</taxon>
        <taxon>Candidatus Woykeibacteriota</taxon>
    </lineage>
</organism>
<evidence type="ECO:0000256" key="5">
    <source>
        <dbReference type="ARBA" id="ARBA00023163"/>
    </source>
</evidence>
<dbReference type="SUPFAM" id="SSF88659">
    <property type="entry name" value="Sigma3 and sigma4 domains of RNA polymerase sigma factors"/>
    <property type="match status" value="1"/>
</dbReference>
<evidence type="ECO:0000256" key="3">
    <source>
        <dbReference type="ARBA" id="ARBA00023082"/>
    </source>
</evidence>
<dbReference type="InterPro" id="IPR000838">
    <property type="entry name" value="RNA_pol_sigma70_ECF_CS"/>
</dbReference>
<evidence type="ECO:0000313" key="10">
    <source>
        <dbReference type="Proteomes" id="UP000178493"/>
    </source>
</evidence>
<dbReference type="InterPro" id="IPR039425">
    <property type="entry name" value="RNA_pol_sigma-70-like"/>
</dbReference>
<keyword evidence="4 6" id="KW-0238">DNA-binding</keyword>
<name>A0A1G1W7S8_9BACT</name>
<dbReference type="AlphaFoldDB" id="A0A1G1W7S8"/>
<dbReference type="Proteomes" id="UP000178493">
    <property type="component" value="Unassembled WGS sequence"/>
</dbReference>
<reference evidence="9 10" key="1">
    <citation type="journal article" date="2016" name="Nat. Commun.">
        <title>Thousands of microbial genomes shed light on interconnected biogeochemical processes in an aquifer system.</title>
        <authorList>
            <person name="Anantharaman K."/>
            <person name="Brown C.T."/>
            <person name="Hug L.A."/>
            <person name="Sharon I."/>
            <person name="Castelle C.J."/>
            <person name="Probst A.J."/>
            <person name="Thomas B.C."/>
            <person name="Singh A."/>
            <person name="Wilkins M.J."/>
            <person name="Karaoz U."/>
            <person name="Brodie E.L."/>
            <person name="Williams K.H."/>
            <person name="Hubbard S.S."/>
            <person name="Banfield J.F."/>
        </authorList>
    </citation>
    <scope>NUCLEOTIDE SEQUENCE [LARGE SCALE GENOMIC DNA]</scope>
</reference>
<evidence type="ECO:0000259" key="8">
    <source>
        <dbReference type="Pfam" id="PF08281"/>
    </source>
</evidence>
<keyword evidence="3 6" id="KW-0731">Sigma factor</keyword>
<evidence type="ECO:0000313" key="9">
    <source>
        <dbReference type="EMBL" id="OGY23722.1"/>
    </source>
</evidence>
<dbReference type="PROSITE" id="PS01063">
    <property type="entry name" value="SIGMA70_ECF"/>
    <property type="match status" value="1"/>
</dbReference>
<comment type="similarity">
    <text evidence="1 6">Belongs to the sigma-70 factor family. ECF subfamily.</text>
</comment>
<sequence>MFFTRKKKDHPVDKLAALAKKGDIQAFGEIYDHFVESVFRLVYFKTGDRELAEDLTQNVFLKVIENIRSFREKGSFSSWLFAIARNLIIDHYRSKRKHISIESVPESELITVDNTQELEYRELFASFVEALNGLSKDARELIISHSMEGYSFDEIAKTTGKSVVALRSTKHRALKKLSKIMSSRR</sequence>
<accession>A0A1G1W7S8</accession>
<dbReference type="GO" id="GO:0016987">
    <property type="term" value="F:sigma factor activity"/>
    <property type="evidence" value="ECO:0007669"/>
    <property type="project" value="UniProtKB-KW"/>
</dbReference>
<dbReference type="PANTHER" id="PTHR43133">
    <property type="entry name" value="RNA POLYMERASE ECF-TYPE SIGMA FACTO"/>
    <property type="match status" value="1"/>
</dbReference>
<dbReference type="PANTHER" id="PTHR43133:SF57">
    <property type="entry name" value="RNA POLYMERASE SIGMA-70 FACTOR"/>
    <property type="match status" value="1"/>
</dbReference>
<dbReference type="InterPro" id="IPR014284">
    <property type="entry name" value="RNA_pol_sigma-70_dom"/>
</dbReference>
<dbReference type="InterPro" id="IPR013324">
    <property type="entry name" value="RNA_pol_sigma_r3/r4-like"/>
</dbReference>
<proteinExistence type="inferred from homology"/>
<dbReference type="EMBL" id="MHCO01000029">
    <property type="protein sequence ID" value="OGY23722.1"/>
    <property type="molecule type" value="Genomic_DNA"/>
</dbReference>
<dbReference type="GO" id="GO:0006352">
    <property type="term" value="P:DNA-templated transcription initiation"/>
    <property type="evidence" value="ECO:0007669"/>
    <property type="project" value="InterPro"/>
</dbReference>
<protein>
    <recommendedName>
        <fullName evidence="6">RNA polymerase sigma factor</fullName>
    </recommendedName>
</protein>
<evidence type="ECO:0000256" key="1">
    <source>
        <dbReference type="ARBA" id="ARBA00010641"/>
    </source>
</evidence>
<dbReference type="NCBIfam" id="TIGR02937">
    <property type="entry name" value="sigma70-ECF"/>
    <property type="match status" value="1"/>
</dbReference>
<comment type="caution">
    <text evidence="9">The sequence shown here is derived from an EMBL/GenBank/DDBJ whole genome shotgun (WGS) entry which is preliminary data.</text>
</comment>
<dbReference type="Pfam" id="PF08281">
    <property type="entry name" value="Sigma70_r4_2"/>
    <property type="match status" value="1"/>
</dbReference>
<dbReference type="SUPFAM" id="SSF88946">
    <property type="entry name" value="Sigma2 domain of RNA polymerase sigma factors"/>
    <property type="match status" value="1"/>
</dbReference>
<dbReference type="Gene3D" id="1.10.10.10">
    <property type="entry name" value="Winged helix-like DNA-binding domain superfamily/Winged helix DNA-binding domain"/>
    <property type="match status" value="1"/>
</dbReference>
<gene>
    <name evidence="9" type="ORF">A2126_01395</name>
</gene>
<dbReference type="InterPro" id="IPR007627">
    <property type="entry name" value="RNA_pol_sigma70_r2"/>
</dbReference>
<dbReference type="InterPro" id="IPR013249">
    <property type="entry name" value="RNA_pol_sigma70_r4_t2"/>
</dbReference>
<dbReference type="Pfam" id="PF04542">
    <property type="entry name" value="Sigma70_r2"/>
    <property type="match status" value="1"/>
</dbReference>
<dbReference type="InterPro" id="IPR013325">
    <property type="entry name" value="RNA_pol_sigma_r2"/>
</dbReference>
<dbReference type="GO" id="GO:0003677">
    <property type="term" value="F:DNA binding"/>
    <property type="evidence" value="ECO:0007669"/>
    <property type="project" value="UniProtKB-KW"/>
</dbReference>
<feature type="domain" description="RNA polymerase sigma-70 region 2" evidence="7">
    <location>
        <begin position="31"/>
        <end position="97"/>
    </location>
</feature>
<keyword evidence="2 6" id="KW-0805">Transcription regulation</keyword>
<evidence type="ECO:0000256" key="6">
    <source>
        <dbReference type="RuleBase" id="RU000716"/>
    </source>
</evidence>
<keyword evidence="5 6" id="KW-0804">Transcription</keyword>
<dbReference type="InterPro" id="IPR036388">
    <property type="entry name" value="WH-like_DNA-bd_sf"/>
</dbReference>
<evidence type="ECO:0000256" key="2">
    <source>
        <dbReference type="ARBA" id="ARBA00023015"/>
    </source>
</evidence>